<gene>
    <name evidence="10" type="ORF">C8A05DRAFT_42406</name>
</gene>
<keyword evidence="6" id="KW-1015">Disulfide bond</keyword>
<evidence type="ECO:0000256" key="1">
    <source>
        <dbReference type="ARBA" id="ARBA00007447"/>
    </source>
</evidence>
<dbReference type="PROSITE" id="PS51767">
    <property type="entry name" value="PEPTIDASE_A1"/>
    <property type="match status" value="1"/>
</dbReference>
<feature type="disulfide bond" evidence="6">
    <location>
        <begin position="334"/>
        <end position="371"/>
    </location>
</feature>
<dbReference type="SUPFAM" id="SSF50630">
    <property type="entry name" value="Acid proteases"/>
    <property type="match status" value="1"/>
</dbReference>
<dbReference type="Pfam" id="PF00026">
    <property type="entry name" value="Asp"/>
    <property type="match status" value="1"/>
</dbReference>
<evidence type="ECO:0000256" key="4">
    <source>
        <dbReference type="ARBA" id="ARBA00022801"/>
    </source>
</evidence>
<dbReference type="PRINTS" id="PR00792">
    <property type="entry name" value="PEPSIN"/>
</dbReference>
<evidence type="ECO:0000256" key="6">
    <source>
        <dbReference type="PIRSR" id="PIRSR601461-2"/>
    </source>
</evidence>
<dbReference type="InterPro" id="IPR033121">
    <property type="entry name" value="PEPTIDASE_A1"/>
</dbReference>
<reference evidence="10" key="2">
    <citation type="submission" date="2023-05" db="EMBL/GenBank/DDBJ databases">
        <authorList>
            <consortium name="Lawrence Berkeley National Laboratory"/>
            <person name="Steindorff A."/>
            <person name="Hensen N."/>
            <person name="Bonometti L."/>
            <person name="Westerberg I."/>
            <person name="Brannstrom I.O."/>
            <person name="Guillou S."/>
            <person name="Cros-Aarteil S."/>
            <person name="Calhoun S."/>
            <person name="Haridas S."/>
            <person name="Kuo A."/>
            <person name="Mondo S."/>
            <person name="Pangilinan J."/>
            <person name="Riley R."/>
            <person name="Labutti K."/>
            <person name="Andreopoulos B."/>
            <person name="Lipzen A."/>
            <person name="Chen C."/>
            <person name="Yanf M."/>
            <person name="Daum C."/>
            <person name="Ng V."/>
            <person name="Clum A."/>
            <person name="Ohm R."/>
            <person name="Martin F."/>
            <person name="Silar P."/>
            <person name="Natvig D."/>
            <person name="Lalanne C."/>
            <person name="Gautier V."/>
            <person name="Ament-Velasquez S.L."/>
            <person name="Kruys A."/>
            <person name="Hutchinson M.I."/>
            <person name="Powell A.J."/>
            <person name="Barry K."/>
            <person name="Miller A.N."/>
            <person name="Grigoriev I.V."/>
            <person name="Debuchy R."/>
            <person name="Gladieux P."/>
            <person name="Thoren M.H."/>
            <person name="Johannesson H."/>
        </authorList>
    </citation>
    <scope>NUCLEOTIDE SEQUENCE</scope>
    <source>
        <strain evidence="10">CBS 103.79</strain>
    </source>
</reference>
<keyword evidence="8" id="KW-0732">Signal</keyword>
<name>A0AAN6MQF3_9PEZI</name>
<dbReference type="Gene3D" id="2.40.70.10">
    <property type="entry name" value="Acid Proteases"/>
    <property type="match status" value="2"/>
</dbReference>
<dbReference type="PROSITE" id="PS00141">
    <property type="entry name" value="ASP_PROTEASE"/>
    <property type="match status" value="1"/>
</dbReference>
<comment type="similarity">
    <text evidence="1 7">Belongs to the peptidase A1 family.</text>
</comment>
<keyword evidence="2 7" id="KW-0645">Protease</keyword>
<dbReference type="InterPro" id="IPR001969">
    <property type="entry name" value="Aspartic_peptidase_AS"/>
</dbReference>
<dbReference type="InterPro" id="IPR001461">
    <property type="entry name" value="Aspartic_peptidase_A1"/>
</dbReference>
<keyword evidence="3 7" id="KW-0064">Aspartyl protease</keyword>
<feature type="active site" evidence="5">
    <location>
        <position position="298"/>
    </location>
</feature>
<feature type="chain" id="PRO_5043045940" evidence="8">
    <location>
        <begin position="19"/>
        <end position="416"/>
    </location>
</feature>
<dbReference type="EMBL" id="MU855393">
    <property type="protein sequence ID" value="KAK3904558.1"/>
    <property type="molecule type" value="Genomic_DNA"/>
</dbReference>
<evidence type="ECO:0000256" key="8">
    <source>
        <dbReference type="SAM" id="SignalP"/>
    </source>
</evidence>
<dbReference type="GO" id="GO:0006508">
    <property type="term" value="P:proteolysis"/>
    <property type="evidence" value="ECO:0007669"/>
    <property type="project" value="UniProtKB-KW"/>
</dbReference>
<evidence type="ECO:0000313" key="11">
    <source>
        <dbReference type="Proteomes" id="UP001303889"/>
    </source>
</evidence>
<comment type="caution">
    <text evidence="10">The sequence shown here is derived from an EMBL/GenBank/DDBJ whole genome shotgun (WGS) entry which is preliminary data.</text>
</comment>
<evidence type="ECO:0000313" key="10">
    <source>
        <dbReference type="EMBL" id="KAK3904558.1"/>
    </source>
</evidence>
<reference evidence="10" key="1">
    <citation type="journal article" date="2023" name="Mol. Phylogenet. Evol.">
        <title>Genome-scale phylogeny and comparative genomics of the fungal order Sordariales.</title>
        <authorList>
            <person name="Hensen N."/>
            <person name="Bonometti L."/>
            <person name="Westerberg I."/>
            <person name="Brannstrom I.O."/>
            <person name="Guillou S."/>
            <person name="Cros-Aarteil S."/>
            <person name="Calhoun S."/>
            <person name="Haridas S."/>
            <person name="Kuo A."/>
            <person name="Mondo S."/>
            <person name="Pangilinan J."/>
            <person name="Riley R."/>
            <person name="LaButti K."/>
            <person name="Andreopoulos B."/>
            <person name="Lipzen A."/>
            <person name="Chen C."/>
            <person name="Yan M."/>
            <person name="Daum C."/>
            <person name="Ng V."/>
            <person name="Clum A."/>
            <person name="Steindorff A."/>
            <person name="Ohm R.A."/>
            <person name="Martin F."/>
            <person name="Silar P."/>
            <person name="Natvig D.O."/>
            <person name="Lalanne C."/>
            <person name="Gautier V."/>
            <person name="Ament-Velasquez S.L."/>
            <person name="Kruys A."/>
            <person name="Hutchinson M.I."/>
            <person name="Powell A.J."/>
            <person name="Barry K."/>
            <person name="Miller A.N."/>
            <person name="Grigoriev I.V."/>
            <person name="Debuchy R."/>
            <person name="Gladieux P."/>
            <person name="Hiltunen Thoren M."/>
            <person name="Johannesson H."/>
        </authorList>
    </citation>
    <scope>NUCLEOTIDE SEQUENCE</scope>
    <source>
        <strain evidence="10">CBS 103.79</strain>
    </source>
</reference>
<dbReference type="FunFam" id="2.40.70.10:FF:000024">
    <property type="entry name" value="Endothiapepsin"/>
    <property type="match status" value="1"/>
</dbReference>
<dbReference type="PANTHER" id="PTHR47966:SF2">
    <property type="entry name" value="ASPERGILLOPEPSIN-1-RELATED"/>
    <property type="match status" value="1"/>
</dbReference>
<evidence type="ECO:0000256" key="5">
    <source>
        <dbReference type="PIRSR" id="PIRSR601461-1"/>
    </source>
</evidence>
<evidence type="ECO:0000256" key="3">
    <source>
        <dbReference type="ARBA" id="ARBA00022750"/>
    </source>
</evidence>
<organism evidence="10 11">
    <name type="scientific">Staphylotrichum tortipilum</name>
    <dbReference type="NCBI Taxonomy" id="2831512"/>
    <lineage>
        <taxon>Eukaryota</taxon>
        <taxon>Fungi</taxon>
        <taxon>Dikarya</taxon>
        <taxon>Ascomycota</taxon>
        <taxon>Pezizomycotina</taxon>
        <taxon>Sordariomycetes</taxon>
        <taxon>Sordariomycetidae</taxon>
        <taxon>Sordariales</taxon>
        <taxon>Chaetomiaceae</taxon>
        <taxon>Staphylotrichum</taxon>
    </lineage>
</organism>
<feature type="active site" evidence="5">
    <location>
        <position position="114"/>
    </location>
</feature>
<keyword evidence="4 7" id="KW-0378">Hydrolase</keyword>
<dbReference type="InterPro" id="IPR034163">
    <property type="entry name" value="Aspergillopepsin-like_cat_dom"/>
</dbReference>
<protein>
    <submittedName>
        <fullName evidence="10">Aspartic peptidase domain-containing protein</fullName>
    </submittedName>
</protein>
<feature type="signal peptide" evidence="8">
    <location>
        <begin position="1"/>
        <end position="18"/>
    </location>
</feature>
<dbReference type="FunFam" id="2.40.70.10:FF:000026">
    <property type="entry name" value="Endothiapepsin"/>
    <property type="match status" value="1"/>
</dbReference>
<accession>A0AAN6MQF3</accession>
<evidence type="ECO:0000256" key="7">
    <source>
        <dbReference type="RuleBase" id="RU000454"/>
    </source>
</evidence>
<dbReference type="PANTHER" id="PTHR47966">
    <property type="entry name" value="BETA-SITE APP-CLEAVING ENZYME, ISOFORM A-RELATED"/>
    <property type="match status" value="1"/>
</dbReference>
<keyword evidence="11" id="KW-1185">Reference proteome</keyword>
<sequence>MRFESVLLVAGLAAEALAGTIPGGTRVGRSGTASLKQVRNTNFIRNGPIQLARIYNKYGIALPPDLRAAVTRIRSGRYKRTTGSVETNPENNDVEYLTPVSIGTPAQVLHLDFDTGSSDLWVFSSETAKNDVDGQTLYNPNKSSTAQPLQGYTWQISYGDGSSSSGDVYTDTVSVGGLSVSVQAVEVAKKVSSEFTSDANNDGLLGLAFSFLNTVEPVAQKTFFDNANSTLDAPLFTADLKSGAPGHFNFGYIDSSAHTGSITYAPVDSSGGFWSWTSPGYKIGSGNFTPTSVAGIADTGTSLFLLPSPVVEAYYNVVSGAKYDNSQGGYTLPCTGAAPSFSFAVNDANTLVTVPGDYIKYAPTTSSGKTCYGGIQSDSGIGFSIFGDVALKAAFVVFDGGKGQLGWAPKKLNTTS</sequence>
<feature type="domain" description="Peptidase A1" evidence="9">
    <location>
        <begin position="96"/>
        <end position="408"/>
    </location>
</feature>
<dbReference type="CDD" id="cd06097">
    <property type="entry name" value="Aspergillopepsin_like"/>
    <property type="match status" value="1"/>
</dbReference>
<evidence type="ECO:0000256" key="2">
    <source>
        <dbReference type="ARBA" id="ARBA00022670"/>
    </source>
</evidence>
<evidence type="ECO:0000259" key="9">
    <source>
        <dbReference type="PROSITE" id="PS51767"/>
    </source>
</evidence>
<dbReference type="AlphaFoldDB" id="A0AAN6MQF3"/>
<dbReference type="GO" id="GO:0004190">
    <property type="term" value="F:aspartic-type endopeptidase activity"/>
    <property type="evidence" value="ECO:0007669"/>
    <property type="project" value="UniProtKB-KW"/>
</dbReference>
<dbReference type="InterPro" id="IPR021109">
    <property type="entry name" value="Peptidase_aspartic_dom_sf"/>
</dbReference>
<dbReference type="Proteomes" id="UP001303889">
    <property type="component" value="Unassembled WGS sequence"/>
</dbReference>
<proteinExistence type="inferred from homology"/>